<dbReference type="OrthoDB" id="2162799at2759"/>
<dbReference type="InParanoid" id="A0A1X2H246"/>
<proteinExistence type="predicted"/>
<evidence type="ECO:0000256" key="1">
    <source>
        <dbReference type="SAM" id="MobiDB-lite"/>
    </source>
</evidence>
<accession>A0A1X2H246</accession>
<dbReference type="OMA" id="ASSMEQW"/>
<evidence type="ECO:0000313" key="3">
    <source>
        <dbReference type="Proteomes" id="UP000242180"/>
    </source>
</evidence>
<keyword evidence="3" id="KW-1185">Reference proteome</keyword>
<evidence type="ECO:0000313" key="2">
    <source>
        <dbReference type="EMBL" id="ORY91865.1"/>
    </source>
</evidence>
<comment type="caution">
    <text evidence="2">The sequence shown here is derived from an EMBL/GenBank/DDBJ whole genome shotgun (WGS) entry which is preliminary data.</text>
</comment>
<dbReference type="STRING" id="13706.A0A1X2H246"/>
<feature type="compositionally biased region" description="Low complexity" evidence="1">
    <location>
        <begin position="34"/>
        <end position="58"/>
    </location>
</feature>
<dbReference type="Proteomes" id="UP000242180">
    <property type="component" value="Unassembled WGS sequence"/>
</dbReference>
<dbReference type="EMBL" id="MCGN01000010">
    <property type="protein sequence ID" value="ORY91865.1"/>
    <property type="molecule type" value="Genomic_DNA"/>
</dbReference>
<dbReference type="AlphaFoldDB" id="A0A1X2H246"/>
<sequence>MRERKMARLSSSLANDVARSLSMSDSKQGDVEMATSSPSTPQPAQQTQPFSGRTLRTPAIRRRRKDEANDSRSPIPTLRRLSSPGSNVTMDFDEWLRTQAQRQDVQVADFRDKFIEKRRQLHECLTQIDTPDNTTSGAEHFQTIKENLSRILTIADELSGDHSLSITDLYPEWSCFEAHIKKLAAYVQSIEDMKQLVSQSVPRTGDLLFDIRRLQSLLDAKSNLYSDNLAQNGLSWKAMGLPVDEPLLAATKGWLYNLCISLLGELDTECCKLQSLVTDMHALLYHPEGTKVMECILQGLEFMAGTVAFIGLPSKKLVYGCRALAAIYGHWTYENLEVLLNDMYETNTASTDTKMSTIRTQRVDLKLMQLVGSMTRILAALQTLQEVNAMHCYDPTMTAAERDVLSSDSYMVLENITSMLVEITVRAVSVLETSQIPKQNGRAPNAKPVNIMSNPQTAFLHMGDSLLAFADKMIELAGREYADGHRMQRLHTQLEEMELQL</sequence>
<feature type="region of interest" description="Disordered" evidence="1">
    <location>
        <begin position="1"/>
        <end position="85"/>
    </location>
</feature>
<name>A0A1X2H246_SYNRA</name>
<reference evidence="2 3" key="1">
    <citation type="submission" date="2016-07" db="EMBL/GenBank/DDBJ databases">
        <title>Pervasive Adenine N6-methylation of Active Genes in Fungi.</title>
        <authorList>
            <consortium name="DOE Joint Genome Institute"/>
            <person name="Mondo S.J."/>
            <person name="Dannebaum R.O."/>
            <person name="Kuo R.C."/>
            <person name="Labutti K."/>
            <person name="Haridas S."/>
            <person name="Kuo A."/>
            <person name="Salamov A."/>
            <person name="Ahrendt S.R."/>
            <person name="Lipzen A."/>
            <person name="Sullivan W."/>
            <person name="Andreopoulos W.B."/>
            <person name="Clum A."/>
            <person name="Lindquist E."/>
            <person name="Daum C."/>
            <person name="Ramamoorthy G.K."/>
            <person name="Gryganskyi A."/>
            <person name="Culley D."/>
            <person name="Magnuson J.K."/>
            <person name="James T.Y."/>
            <person name="O'Malley M.A."/>
            <person name="Stajich J.E."/>
            <person name="Spatafora J.W."/>
            <person name="Visel A."/>
            <person name="Grigoriev I.V."/>
        </authorList>
    </citation>
    <scope>NUCLEOTIDE SEQUENCE [LARGE SCALE GENOMIC DNA]</scope>
    <source>
        <strain evidence="2 3">NRRL 2496</strain>
    </source>
</reference>
<organism evidence="2 3">
    <name type="scientific">Syncephalastrum racemosum</name>
    <name type="common">Filamentous fungus</name>
    <dbReference type="NCBI Taxonomy" id="13706"/>
    <lineage>
        <taxon>Eukaryota</taxon>
        <taxon>Fungi</taxon>
        <taxon>Fungi incertae sedis</taxon>
        <taxon>Mucoromycota</taxon>
        <taxon>Mucoromycotina</taxon>
        <taxon>Mucoromycetes</taxon>
        <taxon>Mucorales</taxon>
        <taxon>Syncephalastraceae</taxon>
        <taxon>Syncephalastrum</taxon>
    </lineage>
</organism>
<gene>
    <name evidence="2" type="ORF">BCR43DRAFT_73029</name>
</gene>
<protein>
    <submittedName>
        <fullName evidence="2">Uncharacterized protein</fullName>
    </submittedName>
</protein>